<dbReference type="Gene3D" id="1.20.1290.10">
    <property type="entry name" value="AhpD-like"/>
    <property type="match status" value="1"/>
</dbReference>
<dbReference type="Proteomes" id="UP001174210">
    <property type="component" value="Unassembled WGS sequence"/>
</dbReference>
<dbReference type="Pfam" id="PF02627">
    <property type="entry name" value="CMD"/>
    <property type="match status" value="1"/>
</dbReference>
<dbReference type="InterPro" id="IPR029032">
    <property type="entry name" value="AhpD-like"/>
</dbReference>
<dbReference type="SUPFAM" id="SSF69118">
    <property type="entry name" value="AhpD-like"/>
    <property type="match status" value="1"/>
</dbReference>
<dbReference type="PANTHER" id="PTHR33570:SF2">
    <property type="entry name" value="CARBOXYMUCONOLACTONE DECARBOXYLASE-LIKE DOMAIN-CONTAINING PROTEIN"/>
    <property type="match status" value="1"/>
</dbReference>
<feature type="domain" description="Carboxymuconolactone decarboxylase-like" evidence="1">
    <location>
        <begin position="42"/>
        <end position="117"/>
    </location>
</feature>
<dbReference type="EMBL" id="JAROCB010000001">
    <property type="protein sequence ID" value="MDN4596145.1"/>
    <property type="molecule type" value="Genomic_DNA"/>
</dbReference>
<accession>A0ABT8ITL6</accession>
<sequence>MNDTDRIALGRAVYARNIGVGEAEAEELMVRRAGREYTTEAFNAAGGMGWGSDQLTDRDRAMAVIASLVGQHVTDDRLVTYLTLARSTGVTEEGLTALMILLTAYVGQPAASAAMATVRRTAVSEPSPS</sequence>
<protein>
    <submittedName>
        <fullName evidence="2">Carboxymuconolactone decarboxylase family protein</fullName>
    </submittedName>
</protein>
<name>A0ABT8ITL6_9MICO</name>
<dbReference type="InterPro" id="IPR052512">
    <property type="entry name" value="4CMD/NDH-1_regulator"/>
</dbReference>
<dbReference type="RefSeq" id="WP_301215938.1">
    <property type="nucleotide sequence ID" value="NZ_JAROCB010000001.1"/>
</dbReference>
<evidence type="ECO:0000259" key="1">
    <source>
        <dbReference type="Pfam" id="PF02627"/>
    </source>
</evidence>
<gene>
    <name evidence="2" type="ORF">P5G59_03235</name>
</gene>
<evidence type="ECO:0000313" key="3">
    <source>
        <dbReference type="Proteomes" id="UP001174210"/>
    </source>
</evidence>
<proteinExistence type="predicted"/>
<keyword evidence="3" id="KW-1185">Reference proteome</keyword>
<comment type="caution">
    <text evidence="2">The sequence shown here is derived from an EMBL/GenBank/DDBJ whole genome shotgun (WGS) entry which is preliminary data.</text>
</comment>
<organism evidence="2 3">
    <name type="scientific">Leifsonia virtsii</name>
    <dbReference type="NCBI Taxonomy" id="3035915"/>
    <lineage>
        <taxon>Bacteria</taxon>
        <taxon>Bacillati</taxon>
        <taxon>Actinomycetota</taxon>
        <taxon>Actinomycetes</taxon>
        <taxon>Micrococcales</taxon>
        <taxon>Microbacteriaceae</taxon>
        <taxon>Leifsonia</taxon>
    </lineage>
</organism>
<evidence type="ECO:0000313" key="2">
    <source>
        <dbReference type="EMBL" id="MDN4596145.1"/>
    </source>
</evidence>
<reference evidence="2" key="1">
    <citation type="submission" date="2023-03" db="EMBL/GenBank/DDBJ databases">
        <title>MT1 and MT2 Draft Genomes of Novel Species.</title>
        <authorList>
            <person name="Venkateswaran K."/>
        </authorList>
    </citation>
    <scope>NUCLEOTIDE SEQUENCE</scope>
    <source>
        <strain evidence="2">F6_8S_P_1A</strain>
    </source>
</reference>
<dbReference type="InterPro" id="IPR003779">
    <property type="entry name" value="CMD-like"/>
</dbReference>
<dbReference type="PANTHER" id="PTHR33570">
    <property type="entry name" value="4-CARBOXYMUCONOLACTONE DECARBOXYLASE FAMILY PROTEIN"/>
    <property type="match status" value="1"/>
</dbReference>